<dbReference type="SUPFAM" id="SSF47413">
    <property type="entry name" value="lambda repressor-like DNA-binding domains"/>
    <property type="match status" value="1"/>
</dbReference>
<dbReference type="GO" id="GO:0003677">
    <property type="term" value="F:DNA binding"/>
    <property type="evidence" value="ECO:0007669"/>
    <property type="project" value="InterPro"/>
</dbReference>
<name>A0A1H8QLY2_9ACTN</name>
<dbReference type="RefSeq" id="WP_069462906.1">
    <property type="nucleotide sequence ID" value="NZ_FODD01000030.1"/>
</dbReference>
<proteinExistence type="predicted"/>
<keyword evidence="2" id="KW-1185">Reference proteome</keyword>
<dbReference type="InterPro" id="IPR011990">
    <property type="entry name" value="TPR-like_helical_dom_sf"/>
</dbReference>
<sequence>MIQPPTALPPELLNAEDLRAALLAHDFGTVFRAARERAGISYSKIAAECDIKPERVGTLARGHGRITTFEKIVQITDALRVPGHMVGLAPRPWEAHRAPAGSPSMQNGPNVHRRTVLQAATATGLAAAIPTLQHEEPSPKRITETYVGRLRERTARLRRLDDILGGGDTYRVYTGEVQATKALLRGGSFTDSSRRQLTSLLAEQAQQAGWAAFDGGRAREAASLYEESRAFAREAEDGDLYGNSLAFLAYGALAHDRRTAVRFAQESCTTITAATPATVRALLYERLAWACAVDGQPAGTDAALQAASQALDEAPDGEPQPGWSSWVDHTELDIMTGRCWTTLQRPLRSVPVLYAALSRFPDEHARDKALYFSWLAEAYIAAGEVEQAAVTTGRALELASGLASVRPRQRINAVLDYLRPHTAVPEVRDVLELSGA</sequence>
<dbReference type="Gene3D" id="1.25.40.10">
    <property type="entry name" value="Tetratricopeptide repeat domain"/>
    <property type="match status" value="1"/>
</dbReference>
<dbReference type="EMBL" id="FODD01000030">
    <property type="protein sequence ID" value="SEO55239.1"/>
    <property type="molecule type" value="Genomic_DNA"/>
</dbReference>
<evidence type="ECO:0000313" key="1">
    <source>
        <dbReference type="EMBL" id="SEO55239.1"/>
    </source>
</evidence>
<gene>
    <name evidence="1" type="ORF">SAMN05216267_103069</name>
</gene>
<dbReference type="STRING" id="310780.SAMN05216267_103069"/>
<evidence type="ECO:0008006" key="3">
    <source>
        <dbReference type="Google" id="ProtNLM"/>
    </source>
</evidence>
<organism evidence="1 2">
    <name type="scientific">Actinacidiphila rubida</name>
    <dbReference type="NCBI Taxonomy" id="310780"/>
    <lineage>
        <taxon>Bacteria</taxon>
        <taxon>Bacillati</taxon>
        <taxon>Actinomycetota</taxon>
        <taxon>Actinomycetes</taxon>
        <taxon>Kitasatosporales</taxon>
        <taxon>Streptomycetaceae</taxon>
        <taxon>Actinacidiphila</taxon>
    </lineage>
</organism>
<evidence type="ECO:0000313" key="2">
    <source>
        <dbReference type="Proteomes" id="UP000181951"/>
    </source>
</evidence>
<dbReference type="AlphaFoldDB" id="A0A1H8QLY2"/>
<reference evidence="1 2" key="1">
    <citation type="submission" date="2016-10" db="EMBL/GenBank/DDBJ databases">
        <authorList>
            <person name="de Groot N.N."/>
        </authorList>
    </citation>
    <scope>NUCLEOTIDE SEQUENCE [LARGE SCALE GENOMIC DNA]</scope>
    <source>
        <strain evidence="1 2">CGMCC 4.2026</strain>
    </source>
</reference>
<protein>
    <recommendedName>
        <fullName evidence="3">HTH cro/C1-type domain-containing protein</fullName>
    </recommendedName>
</protein>
<accession>A0A1H8QLY2</accession>
<dbReference type="OrthoDB" id="3213425at2"/>
<dbReference type="Gene3D" id="1.10.260.40">
    <property type="entry name" value="lambda repressor-like DNA-binding domains"/>
    <property type="match status" value="1"/>
</dbReference>
<dbReference type="InterPro" id="IPR010982">
    <property type="entry name" value="Lambda_DNA-bd_dom_sf"/>
</dbReference>
<dbReference type="CDD" id="cd00093">
    <property type="entry name" value="HTH_XRE"/>
    <property type="match status" value="1"/>
</dbReference>
<dbReference type="InterPro" id="IPR001387">
    <property type="entry name" value="Cro/C1-type_HTH"/>
</dbReference>
<dbReference type="Proteomes" id="UP000181951">
    <property type="component" value="Unassembled WGS sequence"/>
</dbReference>
<dbReference type="SUPFAM" id="SSF48452">
    <property type="entry name" value="TPR-like"/>
    <property type="match status" value="1"/>
</dbReference>